<sequence length="71" mass="8584">MLLPDFVFALGELVRHNVTCEVCEVRWQGQRFRHGIVYNVLLVDDGYLHLFHESEFRRAFPPEDEEQFLYR</sequence>
<dbReference type="Proteomes" id="UP000248553">
    <property type="component" value="Unassembled WGS sequence"/>
</dbReference>
<evidence type="ECO:0000313" key="1">
    <source>
        <dbReference type="EMBL" id="RAK62565.1"/>
    </source>
</evidence>
<dbReference type="AlphaFoldDB" id="A0A328B7E8"/>
<dbReference type="EMBL" id="QHKM01000013">
    <property type="protein sequence ID" value="RAK62565.1"/>
    <property type="molecule type" value="Genomic_DNA"/>
</dbReference>
<protein>
    <submittedName>
        <fullName evidence="1">Uncharacterized protein</fullName>
    </submittedName>
</protein>
<keyword evidence="2" id="KW-1185">Reference proteome</keyword>
<proteinExistence type="predicted"/>
<gene>
    <name evidence="1" type="ORF">DLM85_23025</name>
</gene>
<evidence type="ECO:0000313" key="2">
    <source>
        <dbReference type="Proteomes" id="UP000248553"/>
    </source>
</evidence>
<name>A0A328B7E8_9BACT</name>
<reference evidence="2" key="1">
    <citation type="submission" date="2018-05" db="EMBL/GenBank/DDBJ databases">
        <authorList>
            <person name="Nie L."/>
        </authorList>
    </citation>
    <scope>NUCLEOTIDE SEQUENCE [LARGE SCALE GENOMIC DNA]</scope>
    <source>
        <strain evidence="2">NL</strain>
    </source>
</reference>
<accession>A0A328B7E8</accession>
<comment type="caution">
    <text evidence="1">The sequence shown here is derived from an EMBL/GenBank/DDBJ whole genome shotgun (WGS) entry which is preliminary data.</text>
</comment>
<organism evidence="1 2">
    <name type="scientific">Hymenobacter edaphi</name>
    <dbReference type="NCBI Taxonomy" id="2211146"/>
    <lineage>
        <taxon>Bacteria</taxon>
        <taxon>Pseudomonadati</taxon>
        <taxon>Bacteroidota</taxon>
        <taxon>Cytophagia</taxon>
        <taxon>Cytophagales</taxon>
        <taxon>Hymenobacteraceae</taxon>
        <taxon>Hymenobacter</taxon>
    </lineage>
</organism>